<evidence type="ECO:0000313" key="4">
    <source>
        <dbReference type="EMBL" id="NIG59645.1"/>
    </source>
</evidence>
<evidence type="ECO:0000256" key="2">
    <source>
        <dbReference type="SAM" id="SignalP"/>
    </source>
</evidence>
<organism evidence="4 5">
    <name type="scientific">Pontoporia blainvillei</name>
    <name type="common">Franciscana</name>
    <name type="synonym">Delphinus blainvillei</name>
    <dbReference type="NCBI Taxonomy" id="48723"/>
    <lineage>
        <taxon>Eukaryota</taxon>
        <taxon>Metazoa</taxon>
        <taxon>Chordata</taxon>
        <taxon>Craniata</taxon>
        <taxon>Vertebrata</taxon>
        <taxon>Euteleostomi</taxon>
        <taxon>Mammalia</taxon>
        <taxon>Eutheria</taxon>
        <taxon>Laurasiatheria</taxon>
        <taxon>Artiodactyla</taxon>
        <taxon>Whippomorpha</taxon>
        <taxon>Cetacea</taxon>
        <taxon>Odontoceti</taxon>
        <taxon>Pontoporiidae</taxon>
        <taxon>Pontoporia</taxon>
    </lineage>
</organism>
<feature type="compositionally biased region" description="Polar residues" evidence="1">
    <location>
        <begin position="285"/>
        <end position="297"/>
    </location>
</feature>
<evidence type="ECO:0000256" key="1">
    <source>
        <dbReference type="SAM" id="MobiDB-lite"/>
    </source>
</evidence>
<feature type="compositionally biased region" description="Polar residues" evidence="1">
    <location>
        <begin position="404"/>
        <end position="415"/>
    </location>
</feature>
<dbReference type="InterPro" id="IPR032754">
    <property type="entry name" value="LRRC37_N"/>
</dbReference>
<proteinExistence type="predicted"/>
<feature type="signal peptide" evidence="2">
    <location>
        <begin position="1"/>
        <end position="31"/>
    </location>
</feature>
<dbReference type="Pfam" id="PF15779">
    <property type="entry name" value="LRRC37"/>
    <property type="match status" value="1"/>
</dbReference>
<evidence type="ECO:0000259" key="3">
    <source>
        <dbReference type="Pfam" id="PF15779"/>
    </source>
</evidence>
<dbReference type="Proteomes" id="UP001165941">
    <property type="component" value="Unassembled WGS sequence"/>
</dbReference>
<feature type="chain" id="PRO_5046717860" evidence="2">
    <location>
        <begin position="32"/>
        <end position="415"/>
    </location>
</feature>
<keyword evidence="5" id="KW-1185">Reference proteome</keyword>
<feature type="region of interest" description="Disordered" evidence="1">
    <location>
        <begin position="395"/>
        <end position="415"/>
    </location>
</feature>
<keyword evidence="2" id="KW-0732">Signal</keyword>
<dbReference type="EMBL" id="PGGH01119849">
    <property type="protein sequence ID" value="NIG59645.1"/>
    <property type="molecule type" value="Genomic_DNA"/>
</dbReference>
<gene>
    <name evidence="4" type="ORF">BU61_7020</name>
</gene>
<evidence type="ECO:0000313" key="5">
    <source>
        <dbReference type="Proteomes" id="UP001165941"/>
    </source>
</evidence>
<feature type="region of interest" description="Disordered" evidence="1">
    <location>
        <begin position="232"/>
        <end position="354"/>
    </location>
</feature>
<sequence>MSRLRLWLPRLFLTWLQLWLQFQAVQPPVWALGPIQVTPNPTRLTEAWSSYASDSPPKLPHALTPLAEAGGFNYLTSSSPVQMLAPPHQELTETEAPYPDTDSVAKLPTGPDQFTVPHQDLNNKKTQHQKIPEAVSVIDWDQNQPLVLPSRHKSMIKNIGLDQAEGHQSFEILVPPLGSKSSKPMKFIVSPPNLKKDLVQHQWLAKVVVGTTGQFEKNTQDLEQQLQGDYLDPSMDAFYPEESLPRDFLGGPNEPPEPPEEAEISPSKQEAQIHHPELAEEAESLPQQEAPVQQPQTPEEVEAFSPQAETQPQQPEPTEEVEPPPLQQDAPSQPSEAPEELVTSSPQEALAQPLETHKEVVVRLVTHHGVNEAQQPNLYNVTVKPLDLALTITPQVTKEVEPSPVQQDTPSQPPE</sequence>
<feature type="domain" description="Leucine-rich repeat-containing protein 37 N-terminal" evidence="3">
    <location>
        <begin position="320"/>
        <end position="404"/>
    </location>
</feature>
<accession>A0ABX0S4P4</accession>
<dbReference type="PANTHER" id="PTHR23045">
    <property type="entry name" value="LEUCINE-RICH REPEAT-CONTAINING PROTEIN 37A"/>
    <property type="match status" value="1"/>
</dbReference>
<name>A0ABX0S4P4_PONBL</name>
<dbReference type="PANTHER" id="PTHR23045:SF20">
    <property type="entry name" value="LEUCINE-RICH REPEAT-CONTAINING PROTEIN 37 N-TERMINAL DOMAIN-CONTAINING PROTEIN"/>
    <property type="match status" value="1"/>
</dbReference>
<dbReference type="InterPro" id="IPR015753">
    <property type="entry name" value="LRRC37"/>
</dbReference>
<comment type="caution">
    <text evidence="4">The sequence shown here is derived from an EMBL/GenBank/DDBJ whole genome shotgun (WGS) entry which is preliminary data.</text>
</comment>
<protein>
    <submittedName>
        <fullName evidence="4">Leucine-rich repeat-containing protein 37A2-like</fullName>
    </submittedName>
</protein>
<reference evidence="4" key="1">
    <citation type="submission" date="2018-05" db="EMBL/GenBank/DDBJ databases">
        <authorList>
            <person name="Pedro S.L.S."/>
            <person name="Freitas R.C."/>
            <person name="Barreto A.S."/>
            <person name="Lima A.O.S."/>
        </authorList>
    </citation>
    <scope>NUCLEOTIDE SEQUENCE</scope>
    <source>
        <strain evidence="4">BP203</strain>
        <tissue evidence="4">Muscle</tissue>
    </source>
</reference>